<keyword evidence="4" id="KW-1185">Reference proteome</keyword>
<sequence>MHRLLSVTPPSSLVDSKVTIRATGLEANSFVTIRSVSKQEMPSGVVKYEGHAHYIADSTGVVSVPDQISLGGTYTGAETMGLFWSMRPSPGQRFGVRYIVKDVTKPMIVHLSLHRGHLNTEALQTAEVEATATVKRWYMGQDVERITVRCGRLRGSVFKPKGPGPFPGVIDMFGSVGGLTEFRAAMLASHGLVGYALPYFRYDDLPQHMWDLELEYFMEAVDWLSSQPFVKPGGIGLVGVSLGAQMVLATASHFPDKVKAAVTINGCHVNTMVDLKLNGEALPFLPFDLYNVRPAATEGAQCLFHSYKAIYDINEDDPRIYRIENNRTCQYLFIAGEAEAAWNSCHYAQEAMRRLARHGCHNYQLLRYPDAGHLIEIPYAPVGIMIYSHVAGSVVDHGGTVRGMAKASEDSWPKMVMFLHTHCGRDKPKL</sequence>
<dbReference type="GO" id="GO:0006631">
    <property type="term" value="P:fatty acid metabolic process"/>
    <property type="evidence" value="ECO:0007669"/>
    <property type="project" value="TreeGrafter"/>
</dbReference>
<dbReference type="InterPro" id="IPR042490">
    <property type="entry name" value="Thio_Ohase/BAAT_N"/>
</dbReference>
<dbReference type="FunFam" id="3.40.50.1820:FF:000024">
    <property type="entry name" value="acyl-coenzyme A thioesterase 4"/>
    <property type="match status" value="1"/>
</dbReference>
<dbReference type="RefSeq" id="XP_022094607.1">
    <property type="nucleotide sequence ID" value="XM_022238915.1"/>
</dbReference>
<dbReference type="RefSeq" id="XP_022094608.1">
    <property type="nucleotide sequence ID" value="XM_022238916.1"/>
</dbReference>
<dbReference type="Pfam" id="PF04775">
    <property type="entry name" value="Bile_Hydr_Trans"/>
    <property type="match status" value="1"/>
</dbReference>
<dbReference type="AlphaFoldDB" id="A0A8B7YTC2"/>
<dbReference type="OrthoDB" id="6347013at2759"/>
<proteinExistence type="inferred from homology"/>
<dbReference type="KEGG" id="aplc:110981383"/>
<evidence type="ECO:0000313" key="5">
    <source>
        <dbReference type="RefSeq" id="XP_022094606.1"/>
    </source>
</evidence>
<comment type="similarity">
    <text evidence="1">Belongs to the C/M/P thioester hydrolase family.</text>
</comment>
<gene>
    <name evidence="5 6 7 8" type="primary">LOC110981383</name>
</gene>
<dbReference type="RefSeq" id="XP_022094609.1">
    <property type="nucleotide sequence ID" value="XM_022238917.1"/>
</dbReference>
<evidence type="ECO:0000313" key="7">
    <source>
        <dbReference type="RefSeq" id="XP_022094608.1"/>
    </source>
</evidence>
<evidence type="ECO:0000313" key="8">
    <source>
        <dbReference type="RefSeq" id="XP_022094609.1"/>
    </source>
</evidence>
<dbReference type="InterPro" id="IPR006862">
    <property type="entry name" value="Thio_Ohase/aa_AcTrfase"/>
</dbReference>
<dbReference type="InterPro" id="IPR029058">
    <property type="entry name" value="AB_hydrolase_fold"/>
</dbReference>
<reference evidence="5 6" key="1">
    <citation type="submission" date="2025-04" db="UniProtKB">
        <authorList>
            <consortium name="RefSeq"/>
        </authorList>
    </citation>
    <scope>IDENTIFICATION</scope>
</reference>
<dbReference type="Gene3D" id="2.60.40.2240">
    <property type="entry name" value="Acyl-CoA thioester hydrolase/BAAT N-terminal domain"/>
    <property type="match status" value="1"/>
</dbReference>
<evidence type="ECO:0000313" key="4">
    <source>
        <dbReference type="Proteomes" id="UP000694845"/>
    </source>
</evidence>
<dbReference type="PANTHER" id="PTHR10824:SF4">
    <property type="entry name" value="ACYL-COENZYME A THIOESTERASE 1-LIKE"/>
    <property type="match status" value="1"/>
</dbReference>
<dbReference type="GeneID" id="110981383"/>
<dbReference type="RefSeq" id="XP_022094606.1">
    <property type="nucleotide sequence ID" value="XM_022238914.1"/>
</dbReference>
<evidence type="ECO:0000259" key="3">
    <source>
        <dbReference type="Pfam" id="PF08840"/>
    </source>
</evidence>
<dbReference type="GO" id="GO:0047617">
    <property type="term" value="F:fatty acyl-CoA hydrolase activity"/>
    <property type="evidence" value="ECO:0007669"/>
    <property type="project" value="TreeGrafter"/>
</dbReference>
<dbReference type="Proteomes" id="UP000694845">
    <property type="component" value="Unplaced"/>
</dbReference>
<evidence type="ECO:0000259" key="2">
    <source>
        <dbReference type="Pfam" id="PF04775"/>
    </source>
</evidence>
<dbReference type="GO" id="GO:0006637">
    <property type="term" value="P:acyl-CoA metabolic process"/>
    <property type="evidence" value="ECO:0007669"/>
    <property type="project" value="InterPro"/>
</dbReference>
<dbReference type="SUPFAM" id="SSF53474">
    <property type="entry name" value="alpha/beta-Hydrolases"/>
    <property type="match status" value="1"/>
</dbReference>
<feature type="domain" description="BAAT/Acyl-CoA thioester hydrolase C-terminal" evidence="3">
    <location>
        <begin position="213"/>
        <end position="423"/>
    </location>
</feature>
<evidence type="ECO:0000313" key="6">
    <source>
        <dbReference type="RefSeq" id="XP_022094607.1"/>
    </source>
</evidence>
<dbReference type="PANTHER" id="PTHR10824">
    <property type="entry name" value="ACYL-COENZYME A THIOESTERASE-RELATED"/>
    <property type="match status" value="1"/>
</dbReference>
<evidence type="ECO:0000256" key="1">
    <source>
        <dbReference type="ARBA" id="ARBA00006538"/>
    </source>
</evidence>
<dbReference type="InterPro" id="IPR014940">
    <property type="entry name" value="BAAT_C"/>
</dbReference>
<feature type="domain" description="Acyl-CoA thioester hydrolase/bile acid-CoA amino acid N-acetyltransferase" evidence="2">
    <location>
        <begin position="15"/>
        <end position="149"/>
    </location>
</feature>
<dbReference type="Pfam" id="PF08840">
    <property type="entry name" value="BAAT_C"/>
    <property type="match status" value="1"/>
</dbReference>
<dbReference type="InterPro" id="IPR016662">
    <property type="entry name" value="Acyl-CoA_thioEstase_long-chain"/>
</dbReference>
<name>A0A8B7YTC2_ACAPL</name>
<protein>
    <submittedName>
        <fullName evidence="5 6">Acyl-coenzyme A amino acid N-acyltransferase 1-like isoform X1</fullName>
    </submittedName>
</protein>
<accession>A0A8B7YTC2</accession>
<dbReference type="PIRSF" id="PIRSF016521">
    <property type="entry name" value="Acyl-CoA_hydro"/>
    <property type="match status" value="1"/>
</dbReference>
<dbReference type="Gene3D" id="3.40.50.1820">
    <property type="entry name" value="alpha/beta hydrolase"/>
    <property type="match status" value="1"/>
</dbReference>
<organism evidence="4 5">
    <name type="scientific">Acanthaster planci</name>
    <name type="common">Crown-of-thorns starfish</name>
    <dbReference type="NCBI Taxonomy" id="133434"/>
    <lineage>
        <taxon>Eukaryota</taxon>
        <taxon>Metazoa</taxon>
        <taxon>Echinodermata</taxon>
        <taxon>Eleutherozoa</taxon>
        <taxon>Asterozoa</taxon>
        <taxon>Asteroidea</taxon>
        <taxon>Valvatacea</taxon>
        <taxon>Valvatida</taxon>
        <taxon>Acanthasteridae</taxon>
        <taxon>Acanthaster</taxon>
    </lineage>
</organism>